<keyword evidence="2 6" id="KW-0479">Metal-binding</keyword>
<feature type="binding site" evidence="6">
    <location>
        <position position="38"/>
    </location>
    <ligand>
        <name>Zn(2+)</name>
        <dbReference type="ChEBI" id="CHEBI:29105"/>
        <label>1</label>
        <note>catalytic</note>
    </ligand>
</feature>
<dbReference type="InterPro" id="IPR011032">
    <property type="entry name" value="GroES-like_sf"/>
</dbReference>
<dbReference type="Gene3D" id="3.40.50.720">
    <property type="entry name" value="NAD(P)-binding Rossmann-like Domain"/>
    <property type="match status" value="1"/>
</dbReference>
<organism evidence="9 10">
    <name type="scientific">Zooshikella harenae</name>
    <dbReference type="NCBI Taxonomy" id="2827238"/>
    <lineage>
        <taxon>Bacteria</taxon>
        <taxon>Pseudomonadati</taxon>
        <taxon>Pseudomonadota</taxon>
        <taxon>Gammaproteobacteria</taxon>
        <taxon>Oceanospirillales</taxon>
        <taxon>Zooshikellaceae</taxon>
        <taxon>Zooshikella</taxon>
    </lineage>
</organism>
<comment type="subunit">
    <text evidence="6">Homotetramer.</text>
</comment>
<keyword evidence="5 6" id="KW-0520">NAD</keyword>
<feature type="site" description="Important for catalytic activity for the proton relay mechanism but does not participate directly in the coordination of zinc atom" evidence="6">
    <location>
        <position position="148"/>
    </location>
</feature>
<dbReference type="InterPro" id="IPR002328">
    <property type="entry name" value="ADH_Zn_CS"/>
</dbReference>
<dbReference type="EC" id="1.1.1.103" evidence="6 7"/>
<feature type="active site" description="Charge relay system" evidence="6">
    <location>
        <position position="40"/>
    </location>
</feature>
<keyword evidence="10" id="KW-1185">Reference proteome</keyword>
<dbReference type="Proteomes" id="UP000690515">
    <property type="component" value="Unassembled WGS sequence"/>
</dbReference>
<evidence type="ECO:0000256" key="2">
    <source>
        <dbReference type="ARBA" id="ARBA00022723"/>
    </source>
</evidence>
<feature type="binding site" evidence="6">
    <location>
        <position position="63"/>
    </location>
    <ligand>
        <name>Zn(2+)</name>
        <dbReference type="ChEBI" id="CHEBI:29105"/>
        <label>1</label>
        <note>catalytic</note>
    </ligand>
</feature>
<dbReference type="InterPro" id="IPR050129">
    <property type="entry name" value="Zn_alcohol_dh"/>
</dbReference>
<comment type="caution">
    <text evidence="6">Lacks conserved residue(s) required for the propagation of feature annotation.</text>
</comment>
<comment type="pathway">
    <text evidence="6">Amino-acid degradation; L-threonine degradation via oxydo-reductase pathway; glycine from L-threonine: step 1/2.</text>
</comment>
<dbReference type="SUPFAM" id="SSF51735">
    <property type="entry name" value="NAD(P)-binding Rossmann-fold domains"/>
    <property type="match status" value="1"/>
</dbReference>
<feature type="binding site" evidence="6">
    <location>
        <position position="107"/>
    </location>
    <ligand>
        <name>Zn(2+)</name>
        <dbReference type="ChEBI" id="CHEBI:29105"/>
        <label>2</label>
    </ligand>
</feature>
<feature type="domain" description="Enoyl reductase (ER)" evidence="8">
    <location>
        <begin position="12"/>
        <end position="332"/>
    </location>
</feature>
<feature type="binding site" evidence="6">
    <location>
        <position position="99"/>
    </location>
    <ligand>
        <name>Zn(2+)</name>
        <dbReference type="ChEBI" id="CHEBI:29105"/>
        <label>2</label>
    </ligand>
</feature>
<dbReference type="NCBIfam" id="NF003808">
    <property type="entry name" value="PRK05396.1"/>
    <property type="match status" value="1"/>
</dbReference>
<dbReference type="PANTHER" id="PTHR43401">
    <property type="entry name" value="L-THREONINE 3-DEHYDROGENASE"/>
    <property type="match status" value="1"/>
</dbReference>
<evidence type="ECO:0000256" key="7">
    <source>
        <dbReference type="NCBIfam" id="TIGR00692"/>
    </source>
</evidence>
<comment type="function">
    <text evidence="6">Catalyzes the NAD(+)-dependent oxidation of L-threonine to 2-amino-3-ketobutyrate.</text>
</comment>
<feature type="binding site" evidence="6">
    <location>
        <position position="96"/>
    </location>
    <ligand>
        <name>Zn(2+)</name>
        <dbReference type="ChEBI" id="CHEBI:29105"/>
        <label>2</label>
    </ligand>
</feature>
<comment type="similarity">
    <text evidence="6">Belongs to the zinc-containing alcohol dehydrogenase family.</text>
</comment>
<evidence type="ECO:0000313" key="10">
    <source>
        <dbReference type="Proteomes" id="UP000690515"/>
    </source>
</evidence>
<gene>
    <name evidence="6 9" type="primary">tdh</name>
    <name evidence="9" type="ORF">KCG35_00480</name>
</gene>
<dbReference type="PANTHER" id="PTHR43401:SF2">
    <property type="entry name" value="L-THREONINE 3-DEHYDROGENASE"/>
    <property type="match status" value="1"/>
</dbReference>
<feature type="binding site" evidence="6">
    <location>
        <position position="64"/>
    </location>
    <ligand>
        <name>Zn(2+)</name>
        <dbReference type="ChEBI" id="CHEBI:29105"/>
        <label>1</label>
        <note>catalytic</note>
    </ligand>
</feature>
<keyword evidence="3 6" id="KW-0862">Zinc</keyword>
<comment type="subcellular location">
    <subcellularLocation>
        <location evidence="6">Cytoplasm</location>
    </subcellularLocation>
</comment>
<dbReference type="EMBL" id="JAGSOY010000001">
    <property type="protein sequence ID" value="MBU2709526.1"/>
    <property type="molecule type" value="Genomic_DNA"/>
</dbReference>
<feature type="binding site" evidence="6">
    <location>
        <begin position="280"/>
        <end position="281"/>
    </location>
    <ligand>
        <name>NAD(+)</name>
        <dbReference type="ChEBI" id="CHEBI:57540"/>
    </ligand>
</feature>
<comment type="catalytic activity">
    <reaction evidence="6">
        <text>L-threonine + NAD(+) = (2S)-2-amino-3-oxobutanoate + NADH + H(+)</text>
        <dbReference type="Rhea" id="RHEA:13161"/>
        <dbReference type="ChEBI" id="CHEBI:15378"/>
        <dbReference type="ChEBI" id="CHEBI:57540"/>
        <dbReference type="ChEBI" id="CHEBI:57926"/>
        <dbReference type="ChEBI" id="CHEBI:57945"/>
        <dbReference type="ChEBI" id="CHEBI:78948"/>
        <dbReference type="EC" id="1.1.1.103"/>
    </reaction>
</comment>
<evidence type="ECO:0000256" key="3">
    <source>
        <dbReference type="ARBA" id="ARBA00022833"/>
    </source>
</evidence>
<proteinExistence type="inferred from homology"/>
<dbReference type="Pfam" id="PF00107">
    <property type="entry name" value="ADH_zinc_N"/>
    <property type="match status" value="1"/>
</dbReference>
<dbReference type="InterPro" id="IPR013154">
    <property type="entry name" value="ADH-like_N"/>
</dbReference>
<evidence type="ECO:0000256" key="6">
    <source>
        <dbReference type="HAMAP-Rule" id="MF_00627"/>
    </source>
</evidence>
<dbReference type="RefSeq" id="WP_215817692.1">
    <property type="nucleotide sequence ID" value="NZ_JAGSOY010000001.1"/>
</dbReference>
<dbReference type="SUPFAM" id="SSF50129">
    <property type="entry name" value="GroES-like"/>
    <property type="match status" value="1"/>
</dbReference>
<feature type="active site" description="Charge relay system" evidence="6">
    <location>
        <position position="43"/>
    </location>
</feature>
<reference evidence="9 10" key="1">
    <citation type="submission" date="2021-04" db="EMBL/GenBank/DDBJ databases">
        <authorList>
            <person name="Pira H."/>
            <person name="Risdian C."/>
            <person name="Wink J."/>
        </authorList>
    </citation>
    <scope>NUCLEOTIDE SEQUENCE [LARGE SCALE GENOMIC DNA]</scope>
    <source>
        <strain evidence="9 10">WH53</strain>
    </source>
</reference>
<evidence type="ECO:0000259" key="8">
    <source>
        <dbReference type="SMART" id="SM00829"/>
    </source>
</evidence>
<sequence>MKALVKSKPEPGLWMEDVPVPTIDPHEVLVEVDVTAICGTDLHIYNWDKWAQKTIPVPMHIGHEFVGHVVEVGKDVKNIKVGERVSGEGHITCDYCKNCRTGKSHLCAHTVGLGVNRPGAFAEYVSLPAKNIIKVPKEIPDEIAAIFDPLGNSVHTALSFDLIGESVFISGAGPTGLMSTQIAKYVGAKNIIVSDVNEYRLALADKMGATHTVNVLHTPLDSVEHEYDIALEMSGNAYALQTLIKNISHGGKIALLGIFPEHVSIDWDNVIFKGLHLKGIYGREMFTTWHKMLALLQSGLPISPVITHHYHIDEFQSGFEIMNSRNCGKVILNWKK</sequence>
<feature type="binding site" evidence="6">
    <location>
        <position position="93"/>
    </location>
    <ligand>
        <name>Zn(2+)</name>
        <dbReference type="ChEBI" id="CHEBI:29105"/>
        <label>2</label>
    </ligand>
</feature>
<name>A0ABS5Z641_9GAMM</name>
<keyword evidence="4 6" id="KW-0560">Oxidoreductase</keyword>
<feature type="binding site" evidence="6">
    <location>
        <begin position="256"/>
        <end position="258"/>
    </location>
    <ligand>
        <name>NAD(+)</name>
        <dbReference type="ChEBI" id="CHEBI:57540"/>
    </ligand>
</feature>
<comment type="cofactor">
    <cofactor evidence="6">
        <name>Zn(2+)</name>
        <dbReference type="ChEBI" id="CHEBI:29105"/>
    </cofactor>
    <text evidence="6">Binds 2 Zn(2+) ions per subunit.</text>
</comment>
<protein>
    <recommendedName>
        <fullName evidence="6 7">L-threonine 3-dehydrogenase</fullName>
        <shortName evidence="6">TDH</shortName>
        <ecNumber evidence="6 7">1.1.1.103</ecNumber>
    </recommendedName>
</protein>
<dbReference type="NCBIfam" id="TIGR00692">
    <property type="entry name" value="tdh"/>
    <property type="match status" value="1"/>
</dbReference>
<dbReference type="InterPro" id="IPR013149">
    <property type="entry name" value="ADH-like_C"/>
</dbReference>
<evidence type="ECO:0000313" key="9">
    <source>
        <dbReference type="EMBL" id="MBU2709526.1"/>
    </source>
</evidence>
<accession>A0ABS5Z641</accession>
<feature type="binding site" evidence="6">
    <location>
        <position position="195"/>
    </location>
    <ligand>
        <name>NAD(+)</name>
        <dbReference type="ChEBI" id="CHEBI:57540"/>
    </ligand>
</feature>
<dbReference type="Gene3D" id="3.90.180.10">
    <property type="entry name" value="Medium-chain alcohol dehydrogenases, catalytic domain"/>
    <property type="match status" value="1"/>
</dbReference>
<dbReference type="InterPro" id="IPR004627">
    <property type="entry name" value="L-Threonine_3-DHase"/>
</dbReference>
<evidence type="ECO:0000256" key="5">
    <source>
        <dbReference type="ARBA" id="ARBA00023027"/>
    </source>
</evidence>
<comment type="caution">
    <text evidence="9">The sequence shown here is derived from an EMBL/GenBank/DDBJ whole genome shotgun (WGS) entry which is preliminary data.</text>
</comment>
<feature type="binding site" evidence="6">
    <location>
        <position position="200"/>
    </location>
    <ligand>
        <name>NAD(+)</name>
        <dbReference type="ChEBI" id="CHEBI:57540"/>
    </ligand>
</feature>
<dbReference type="HAMAP" id="MF_00627">
    <property type="entry name" value="Thr_dehydrog"/>
    <property type="match status" value="1"/>
</dbReference>
<dbReference type="InterPro" id="IPR036291">
    <property type="entry name" value="NAD(P)-bd_dom_sf"/>
</dbReference>
<dbReference type="GO" id="GO:0008743">
    <property type="term" value="F:L-threonine 3-dehydrogenase activity"/>
    <property type="evidence" value="ECO:0007669"/>
    <property type="project" value="UniProtKB-EC"/>
</dbReference>
<dbReference type="InterPro" id="IPR020843">
    <property type="entry name" value="ER"/>
</dbReference>
<dbReference type="PROSITE" id="PS00059">
    <property type="entry name" value="ADH_ZINC"/>
    <property type="match status" value="1"/>
</dbReference>
<dbReference type="Pfam" id="PF08240">
    <property type="entry name" value="ADH_N"/>
    <property type="match status" value="1"/>
</dbReference>
<keyword evidence="1 6" id="KW-0963">Cytoplasm</keyword>
<evidence type="ECO:0000256" key="4">
    <source>
        <dbReference type="ARBA" id="ARBA00023002"/>
    </source>
</evidence>
<dbReference type="SMART" id="SM00829">
    <property type="entry name" value="PKS_ER"/>
    <property type="match status" value="1"/>
</dbReference>
<evidence type="ECO:0000256" key="1">
    <source>
        <dbReference type="ARBA" id="ARBA00022490"/>
    </source>
</evidence>